<evidence type="ECO:0000313" key="2">
    <source>
        <dbReference type="EMBL" id="CAG9325831.1"/>
    </source>
</evidence>
<accession>A0AAU9JY31</accession>
<proteinExistence type="predicted"/>
<dbReference type="EMBL" id="CAJZBQ010000039">
    <property type="protein sequence ID" value="CAG9325831.1"/>
    <property type="molecule type" value="Genomic_DNA"/>
</dbReference>
<evidence type="ECO:0000313" key="3">
    <source>
        <dbReference type="Proteomes" id="UP001162131"/>
    </source>
</evidence>
<name>A0AAU9JY31_9CILI</name>
<keyword evidence="3" id="KW-1185">Reference proteome</keyword>
<feature type="region of interest" description="Disordered" evidence="1">
    <location>
        <begin position="131"/>
        <end position="161"/>
    </location>
</feature>
<dbReference type="AlphaFoldDB" id="A0AAU9JY31"/>
<protein>
    <submittedName>
        <fullName evidence="2">Uncharacterized protein</fullName>
    </submittedName>
</protein>
<comment type="caution">
    <text evidence="2">The sequence shown here is derived from an EMBL/GenBank/DDBJ whole genome shotgun (WGS) entry which is preliminary data.</text>
</comment>
<gene>
    <name evidence="2" type="ORF">BSTOLATCC_MIC39616</name>
</gene>
<dbReference type="Proteomes" id="UP001162131">
    <property type="component" value="Unassembled WGS sequence"/>
</dbReference>
<organism evidence="2 3">
    <name type="scientific">Blepharisma stoltei</name>
    <dbReference type="NCBI Taxonomy" id="1481888"/>
    <lineage>
        <taxon>Eukaryota</taxon>
        <taxon>Sar</taxon>
        <taxon>Alveolata</taxon>
        <taxon>Ciliophora</taxon>
        <taxon>Postciliodesmatophora</taxon>
        <taxon>Heterotrichea</taxon>
        <taxon>Heterotrichida</taxon>
        <taxon>Blepharismidae</taxon>
        <taxon>Blepharisma</taxon>
    </lineage>
</organism>
<evidence type="ECO:0000256" key="1">
    <source>
        <dbReference type="SAM" id="MobiDB-lite"/>
    </source>
</evidence>
<feature type="compositionally biased region" description="Basic and acidic residues" evidence="1">
    <location>
        <begin position="131"/>
        <end position="154"/>
    </location>
</feature>
<reference evidence="2" key="1">
    <citation type="submission" date="2021-09" db="EMBL/GenBank/DDBJ databases">
        <authorList>
            <consortium name="AG Swart"/>
            <person name="Singh M."/>
            <person name="Singh A."/>
            <person name="Seah K."/>
            <person name="Emmerich C."/>
        </authorList>
    </citation>
    <scope>NUCLEOTIDE SEQUENCE</scope>
    <source>
        <strain evidence="2">ATCC30299</strain>
    </source>
</reference>
<sequence length="301" mass="33580">MHPGGINRSVNHEELPKTYSVWRFVSADENKRIGSAPGPSVNPLVYYPQKVPASSQKYSVNSMNSLSGIPFSHGNNKVSMRGSGWNSSQIGPIKTNTVIIPDIKPKTAKYAEDIKRPVTFGFKIARLEEPNEAPASREVEQRKLRPPSRHKDPPKALGLYLPPGTCTPPDTHSSMSEKFWNLKSGRGKSRNREKRIDPPMTALPVSEVQDRPTTQGRPRTKIRIQGPMKSPAFDDNMFKRPASGKLYDVPIIINRDEKMSRRVLSANLTAGRQQNIRPPSFKPSAQFHSSLDSGFLSLFNV</sequence>